<evidence type="ECO:0000256" key="10">
    <source>
        <dbReference type="SAM" id="Phobius"/>
    </source>
</evidence>
<feature type="domain" description="MobA-like NTP transferase" evidence="11">
    <location>
        <begin position="4"/>
        <end position="130"/>
    </location>
</feature>
<proteinExistence type="inferred from homology"/>
<keyword evidence="10" id="KW-0812">Transmembrane</keyword>
<dbReference type="SUPFAM" id="SSF53448">
    <property type="entry name" value="Nucleotide-diphospho-sugar transferases"/>
    <property type="match status" value="1"/>
</dbReference>
<reference evidence="12 13" key="1">
    <citation type="submission" date="2018-10" db="EMBL/GenBank/DDBJ databases">
        <title>Co-occurring genomic capacity for anaerobic methane metabolism and dissimilatory sulfite reduction discovered in the Korarchaeota.</title>
        <authorList>
            <person name="Mckay L.J."/>
            <person name="Dlakic M."/>
            <person name="Fields M.W."/>
            <person name="Delmont T.O."/>
            <person name="Eren A.M."/>
            <person name="Jay Z.J."/>
            <person name="Klingelsmith K.B."/>
            <person name="Rusch D.B."/>
            <person name="Inskeep W.P."/>
        </authorList>
    </citation>
    <scope>NUCLEOTIDE SEQUENCE [LARGE SCALE GENOMIC DNA]</scope>
    <source>
        <strain evidence="12 13">WS</strain>
    </source>
</reference>
<evidence type="ECO:0000256" key="1">
    <source>
        <dbReference type="ARBA" id="ARBA00000729"/>
    </source>
</evidence>
<dbReference type="RefSeq" id="WP_125742918.1">
    <property type="nucleotide sequence ID" value="NZ_RCOR01000049.1"/>
</dbReference>
<dbReference type="InterPro" id="IPR029044">
    <property type="entry name" value="Nucleotide-diphossugar_trans"/>
</dbReference>
<keyword evidence="10" id="KW-0472">Membrane</keyword>
<keyword evidence="10" id="KW-1133">Transmembrane helix</keyword>
<evidence type="ECO:0000256" key="2">
    <source>
        <dbReference type="ARBA" id="ARBA00006982"/>
    </source>
</evidence>
<evidence type="ECO:0000256" key="5">
    <source>
        <dbReference type="ARBA" id="ARBA00013268"/>
    </source>
</evidence>
<comment type="similarity">
    <text evidence="2">In the C-terminal section; belongs to the CDP-alcohol phosphatidyltransferase class-I family.</text>
</comment>
<dbReference type="InterPro" id="IPR043130">
    <property type="entry name" value="CDP-OH_PTrfase_TM_dom"/>
</dbReference>
<dbReference type="GO" id="GO:0016020">
    <property type="term" value="C:membrane"/>
    <property type="evidence" value="ECO:0007669"/>
    <property type="project" value="InterPro"/>
</dbReference>
<evidence type="ECO:0000256" key="7">
    <source>
        <dbReference type="ARBA" id="ARBA00022679"/>
    </source>
</evidence>
<evidence type="ECO:0000313" key="13">
    <source>
        <dbReference type="Proteomes" id="UP000278149"/>
    </source>
</evidence>
<protein>
    <recommendedName>
        <fullName evidence="6">Bifunctional IPC transferase and DIPP synthase</fullName>
        <ecNumber evidence="4">2.7.7.74</ecNumber>
        <ecNumber evidence="5">2.7.8.34</ecNumber>
    </recommendedName>
</protein>
<evidence type="ECO:0000256" key="8">
    <source>
        <dbReference type="ARBA" id="ARBA00049235"/>
    </source>
</evidence>
<evidence type="ECO:0000256" key="3">
    <source>
        <dbReference type="ARBA" id="ARBA00007897"/>
    </source>
</evidence>
<dbReference type="PANTHER" id="PTHR19136:SF84">
    <property type="entry name" value="BIFUNCTIONAL IPC TRANSFERASE AND DIPP SYNTHASE"/>
    <property type="match status" value="1"/>
</dbReference>
<dbReference type="EC" id="2.7.8.34" evidence="5"/>
<dbReference type="GO" id="GO:0016779">
    <property type="term" value="F:nucleotidyltransferase activity"/>
    <property type="evidence" value="ECO:0007669"/>
    <property type="project" value="UniProtKB-ARBA"/>
</dbReference>
<dbReference type="Pfam" id="PF01066">
    <property type="entry name" value="CDP-OH_P_transf"/>
    <property type="match status" value="1"/>
</dbReference>
<dbReference type="InterPro" id="IPR000462">
    <property type="entry name" value="CDP-OH_P_trans"/>
</dbReference>
<comment type="similarity">
    <text evidence="9">Belongs to the CDP-alcohol phosphatidyltransferase class-I family.</text>
</comment>
<dbReference type="InterPro" id="IPR025877">
    <property type="entry name" value="MobA-like_NTP_Trfase"/>
</dbReference>
<evidence type="ECO:0000256" key="6">
    <source>
        <dbReference type="ARBA" id="ARBA00018322"/>
    </source>
</evidence>
<feature type="transmembrane region" description="Helical" evidence="10">
    <location>
        <begin position="545"/>
        <end position="565"/>
    </location>
</feature>
<dbReference type="EC" id="2.7.7.74" evidence="4"/>
<dbReference type="Gene3D" id="1.20.120.1760">
    <property type="match status" value="1"/>
</dbReference>
<evidence type="ECO:0000256" key="4">
    <source>
        <dbReference type="ARBA" id="ARBA00012504"/>
    </source>
</evidence>
<dbReference type="GO" id="GO:0016780">
    <property type="term" value="F:phosphotransferase activity, for other substituted phosphate groups"/>
    <property type="evidence" value="ECO:0007669"/>
    <property type="project" value="InterPro"/>
</dbReference>
<comment type="catalytic activity">
    <reaction evidence="1">
        <text>1D-myo-inositol 3-phosphate + CTP + H(+) = CDP-1L-myo-inositol + diphosphate</text>
        <dbReference type="Rhea" id="RHEA:30647"/>
        <dbReference type="ChEBI" id="CHEBI:15378"/>
        <dbReference type="ChEBI" id="CHEBI:33019"/>
        <dbReference type="ChEBI" id="CHEBI:37563"/>
        <dbReference type="ChEBI" id="CHEBI:58401"/>
        <dbReference type="ChEBI" id="CHEBI:62573"/>
        <dbReference type="EC" id="2.7.7.74"/>
    </reaction>
</comment>
<dbReference type="PANTHER" id="PTHR19136">
    <property type="entry name" value="MOLYBDENUM COFACTOR GUANYLYLTRANSFERASE"/>
    <property type="match status" value="1"/>
</dbReference>
<dbReference type="InterPro" id="IPR048254">
    <property type="entry name" value="CDP_ALCOHOL_P_TRANSF_CS"/>
</dbReference>
<dbReference type="PROSITE" id="PS00379">
    <property type="entry name" value="CDP_ALCOHOL_P_TRANSF"/>
    <property type="match status" value="1"/>
</dbReference>
<comment type="caution">
    <text evidence="12">The sequence shown here is derived from an EMBL/GenBank/DDBJ whole genome shotgun (WGS) entry which is preliminary data.</text>
</comment>
<dbReference type="EMBL" id="RCOR01000049">
    <property type="protein sequence ID" value="RSN67144.1"/>
    <property type="molecule type" value="Genomic_DNA"/>
</dbReference>
<dbReference type="Proteomes" id="UP000278149">
    <property type="component" value="Unassembled WGS sequence"/>
</dbReference>
<dbReference type="Gene3D" id="3.90.550.10">
    <property type="entry name" value="Spore Coat Polysaccharide Biosynthesis Protein SpsA, Chain A"/>
    <property type="match status" value="1"/>
</dbReference>
<comment type="similarity">
    <text evidence="3">In the N-terminal section; belongs to the MobA family.</text>
</comment>
<comment type="catalytic activity">
    <reaction evidence="8">
        <text>CDP-1L-myo-inositol + 1D-myo-inositol 3-phosphate = bis(1L-myo-inositol) 3,1'-phosphate 1-phosphate + CMP + H(+)</text>
        <dbReference type="Rhea" id="RHEA:31327"/>
        <dbReference type="ChEBI" id="CHEBI:15378"/>
        <dbReference type="ChEBI" id="CHEBI:58401"/>
        <dbReference type="ChEBI" id="CHEBI:60377"/>
        <dbReference type="ChEBI" id="CHEBI:62573"/>
        <dbReference type="ChEBI" id="CHEBI:62576"/>
        <dbReference type="EC" id="2.7.8.34"/>
    </reaction>
</comment>
<organism evidence="12 13">
    <name type="scientific">Candidatus Korarchaeum cryptofilum</name>
    <dbReference type="NCBI Taxonomy" id="498846"/>
    <lineage>
        <taxon>Archaea</taxon>
        <taxon>Thermoproteota</taxon>
        <taxon>Candidatus Korarchaeia</taxon>
        <taxon>Candidatus Korarchaeales</taxon>
        <taxon>Candidatus Korarchaeaceae</taxon>
        <taxon>Candidatus Korarchaeum</taxon>
    </lineage>
</organism>
<dbReference type="GO" id="GO:0008654">
    <property type="term" value="P:phospholipid biosynthetic process"/>
    <property type="evidence" value="ECO:0007669"/>
    <property type="project" value="InterPro"/>
</dbReference>
<feature type="transmembrane region" description="Helical" evidence="10">
    <location>
        <begin position="577"/>
        <end position="598"/>
    </location>
</feature>
<evidence type="ECO:0000313" key="12">
    <source>
        <dbReference type="EMBL" id="RSN67144.1"/>
    </source>
</evidence>
<dbReference type="Pfam" id="PF12804">
    <property type="entry name" value="NTP_transf_3"/>
    <property type="match status" value="1"/>
</dbReference>
<evidence type="ECO:0000259" key="11">
    <source>
        <dbReference type="Pfam" id="PF12804"/>
    </source>
</evidence>
<accession>A0A429G018</accession>
<keyword evidence="7 9" id="KW-0808">Transferase</keyword>
<sequence length="622" mass="69861">MMFAIICAGGLASRMGKYSSNSPKSLFELEPGITILDHVLERIESAKPQKIVLVTRPEFRDSFERRVGGRVEIIEADLDEFENLYSVYLALNRVGNPFLIAMSDHIFESSMLMDLISHKSDRAFTVCLDRNPSRSEAMEGLKLHLIDEKVIKAGKDITPRYGIDTGLILCREKARGYIEEAIRAKGPEARISDALNLAASDGGVDYVDVTGRLWKDIDTPEDLVKARRIYWEILRRELIKKDDGIISRYLNRPISTRISLAIYKRRMRVNPMLISTISFILFLISAISLSNGMLILGGLLAQLASILDGVDGEVARLFRRASGWGGFIDAILDRIADVALISGLTLSLGILDRSILILAIMASANSILVSYVTHGLKSLNVNLRKLRMMPVTRDARIFVIFLSCIFSVPIAALLYISTLPILYSLASIYIAYKSGSGAEGKILEKRKAFPEVLEEQSEVIKLIREFLLNSFKMGFALLLVRLISPSVSDLTISMQDLSIEGGFLLTLLDFLIIIYFGHKMLNPLKGIMDLISELIVERAGITKTVFWRMITDLFYTILLAVLWTYLPSLSRPFLGDWAYRILSIAIIIFLIIFIYDLIKLIYMTFEDVYVKIIDKIAGRLSG</sequence>
<gene>
    <name evidence="12" type="ORF">D9Q81_08985</name>
</gene>
<feature type="transmembrane region" description="Helical" evidence="10">
    <location>
        <begin position="503"/>
        <end position="524"/>
    </location>
</feature>
<feature type="transmembrane region" description="Helical" evidence="10">
    <location>
        <begin position="269"/>
        <end position="287"/>
    </location>
</feature>
<dbReference type="AlphaFoldDB" id="A0A429G018"/>
<feature type="transmembrane region" description="Helical" evidence="10">
    <location>
        <begin position="397"/>
        <end position="415"/>
    </location>
</feature>
<name>A0A429G018_9CREN</name>
<feature type="transmembrane region" description="Helical" evidence="10">
    <location>
        <begin position="356"/>
        <end position="376"/>
    </location>
</feature>
<evidence type="ECO:0000256" key="9">
    <source>
        <dbReference type="RuleBase" id="RU003750"/>
    </source>
</evidence>